<dbReference type="SUPFAM" id="SSF50685">
    <property type="entry name" value="Barwin-like endoglucanases"/>
    <property type="match status" value="1"/>
</dbReference>
<organism evidence="4 5">
    <name type="scientific">Zasmidium cellare</name>
    <name type="common">Wine cellar mold</name>
    <name type="synonym">Racodium cellare</name>
    <dbReference type="NCBI Taxonomy" id="395010"/>
    <lineage>
        <taxon>Eukaryota</taxon>
        <taxon>Fungi</taxon>
        <taxon>Dikarya</taxon>
        <taxon>Ascomycota</taxon>
        <taxon>Pezizomycotina</taxon>
        <taxon>Dothideomycetes</taxon>
        <taxon>Dothideomycetidae</taxon>
        <taxon>Mycosphaerellales</taxon>
        <taxon>Mycosphaerellaceae</taxon>
        <taxon>Zasmidium</taxon>
    </lineage>
</organism>
<feature type="signal peptide" evidence="3">
    <location>
        <begin position="1"/>
        <end position="19"/>
    </location>
</feature>
<name>A0ABR0E533_ZASCE</name>
<gene>
    <name evidence="4" type="ORF">PRZ48_012311</name>
</gene>
<reference evidence="4 5" key="1">
    <citation type="journal article" date="2023" name="G3 (Bethesda)">
        <title>A chromosome-level genome assembly of Zasmidium syzygii isolated from banana leaves.</title>
        <authorList>
            <person name="van Westerhoven A.C."/>
            <person name="Mehrabi R."/>
            <person name="Talebi R."/>
            <person name="Steentjes M.B.F."/>
            <person name="Corcolon B."/>
            <person name="Chong P.A."/>
            <person name="Kema G.H.J."/>
            <person name="Seidl M.F."/>
        </authorList>
    </citation>
    <scope>NUCLEOTIDE SEQUENCE [LARGE SCALE GENOMIC DNA]</scope>
    <source>
        <strain evidence="4 5">P124</strain>
    </source>
</reference>
<feature type="chain" id="PRO_5047324135" evidence="3">
    <location>
        <begin position="20"/>
        <end position="294"/>
    </location>
</feature>
<feature type="region of interest" description="Disordered" evidence="2">
    <location>
        <begin position="55"/>
        <end position="186"/>
    </location>
</feature>
<dbReference type="InterPro" id="IPR036908">
    <property type="entry name" value="RlpA-like_sf"/>
</dbReference>
<accession>A0ABR0E533</accession>
<evidence type="ECO:0000256" key="1">
    <source>
        <dbReference type="ARBA" id="ARBA00022729"/>
    </source>
</evidence>
<proteinExistence type="predicted"/>
<protein>
    <submittedName>
        <fullName evidence="4">Uncharacterized protein</fullName>
    </submittedName>
</protein>
<dbReference type="InterPro" id="IPR051477">
    <property type="entry name" value="Expansin_CellWall"/>
</dbReference>
<evidence type="ECO:0000313" key="4">
    <source>
        <dbReference type="EMBL" id="KAK4496331.1"/>
    </source>
</evidence>
<dbReference type="Gene3D" id="2.40.40.10">
    <property type="entry name" value="RlpA-like domain"/>
    <property type="match status" value="1"/>
</dbReference>
<feature type="compositionally biased region" description="Low complexity" evidence="2">
    <location>
        <begin position="150"/>
        <end position="174"/>
    </location>
</feature>
<dbReference type="CDD" id="cd22191">
    <property type="entry name" value="DPBB_RlpA_EXP_N-like"/>
    <property type="match status" value="1"/>
</dbReference>
<evidence type="ECO:0000256" key="3">
    <source>
        <dbReference type="SAM" id="SignalP"/>
    </source>
</evidence>
<evidence type="ECO:0000313" key="5">
    <source>
        <dbReference type="Proteomes" id="UP001305779"/>
    </source>
</evidence>
<sequence length="294" mass="30350">MFTNSVLAVTGALLSVVAAVPMAEPHHHHHKRDYVWVTHTEEAVVTVPVTKTVWIEPGETPPTEQPQGYSPPASSSADVEPAATSAPSAPAYTPPSSPAESSPSSAPAYQPPASSSSSVYVEPTPSSTSVYVAPTPTTPTSTYVPPPPTTYAAPTTTSPAAYSSPAPSSDSGSSSGSGSGLASGMAKAGTSYTGDLTWYQVGLGACGENSVSSDPIVAVAEAIFDSYNNGNPNNNPLCGKYVSITGADGSKYKGKIVDRCPGCTKDDLDLSEDFFNTVTNHGDGRVHNMKWEFM</sequence>
<dbReference type="PANTHER" id="PTHR31836:SF28">
    <property type="entry name" value="SRCR DOMAIN-CONTAINING PROTEIN-RELATED"/>
    <property type="match status" value="1"/>
</dbReference>
<feature type="compositionally biased region" description="Low complexity" evidence="2">
    <location>
        <begin position="79"/>
        <end position="91"/>
    </location>
</feature>
<evidence type="ECO:0000256" key="2">
    <source>
        <dbReference type="SAM" id="MobiDB-lite"/>
    </source>
</evidence>
<keyword evidence="1 3" id="KW-0732">Signal</keyword>
<feature type="compositionally biased region" description="Low complexity" evidence="2">
    <location>
        <begin position="98"/>
        <end position="143"/>
    </location>
</feature>
<dbReference type="EMBL" id="JAXOVC010000010">
    <property type="protein sequence ID" value="KAK4496331.1"/>
    <property type="molecule type" value="Genomic_DNA"/>
</dbReference>
<dbReference type="PANTHER" id="PTHR31836">
    <property type="match status" value="1"/>
</dbReference>
<dbReference type="Proteomes" id="UP001305779">
    <property type="component" value="Unassembled WGS sequence"/>
</dbReference>
<comment type="caution">
    <text evidence="4">The sequence shown here is derived from an EMBL/GenBank/DDBJ whole genome shotgun (WGS) entry which is preliminary data.</text>
</comment>
<keyword evidence="5" id="KW-1185">Reference proteome</keyword>